<comment type="similarity">
    <text evidence="2 10">Belongs to the sodium:neurotransmitter symporter (SNF) (TC 2.A.22) family.</text>
</comment>
<evidence type="ECO:0000256" key="5">
    <source>
        <dbReference type="ARBA" id="ARBA00022847"/>
    </source>
</evidence>
<gene>
    <name evidence="13" type="primary">SLC6A1_2</name>
    <name evidence="13" type="ORF">DERF_010178</name>
</gene>
<dbReference type="GO" id="GO:0015293">
    <property type="term" value="F:symporter activity"/>
    <property type="evidence" value="ECO:0007669"/>
    <property type="project" value="UniProtKB-KW"/>
</dbReference>
<dbReference type="GO" id="GO:0046872">
    <property type="term" value="F:metal ion binding"/>
    <property type="evidence" value="ECO:0007669"/>
    <property type="project" value="UniProtKB-KW"/>
</dbReference>
<evidence type="ECO:0000256" key="6">
    <source>
        <dbReference type="ARBA" id="ARBA00022989"/>
    </source>
</evidence>
<keyword evidence="7 12" id="KW-0472">Membrane</keyword>
<feature type="transmembrane region" description="Helical" evidence="12">
    <location>
        <begin position="909"/>
        <end position="931"/>
    </location>
</feature>
<comment type="caution">
    <text evidence="13">The sequence shown here is derived from an EMBL/GenBank/DDBJ whole genome shotgun (WGS) entry which is preliminary data.</text>
</comment>
<evidence type="ECO:0000256" key="10">
    <source>
        <dbReference type="RuleBase" id="RU003732"/>
    </source>
</evidence>
<feature type="transmembrane region" description="Helical" evidence="12">
    <location>
        <begin position="836"/>
        <end position="857"/>
    </location>
</feature>
<dbReference type="PANTHER" id="PTHR11616">
    <property type="entry name" value="SODIUM/CHLORIDE DEPENDENT TRANSPORTER"/>
    <property type="match status" value="1"/>
</dbReference>
<accession>A0A922L399</accession>
<organism evidence="13 14">
    <name type="scientific">Dermatophagoides farinae</name>
    <name type="common">American house dust mite</name>
    <dbReference type="NCBI Taxonomy" id="6954"/>
    <lineage>
        <taxon>Eukaryota</taxon>
        <taxon>Metazoa</taxon>
        <taxon>Ecdysozoa</taxon>
        <taxon>Arthropoda</taxon>
        <taxon>Chelicerata</taxon>
        <taxon>Arachnida</taxon>
        <taxon>Acari</taxon>
        <taxon>Acariformes</taxon>
        <taxon>Sarcoptiformes</taxon>
        <taxon>Astigmata</taxon>
        <taxon>Psoroptidia</taxon>
        <taxon>Analgoidea</taxon>
        <taxon>Pyroglyphidae</taxon>
        <taxon>Dermatophagoidinae</taxon>
        <taxon>Dermatophagoides</taxon>
    </lineage>
</organism>
<feature type="binding site" evidence="8">
    <location>
        <position position="848"/>
    </location>
    <ligand>
        <name>Na(+)</name>
        <dbReference type="ChEBI" id="CHEBI:29101"/>
        <label>1</label>
    </ligand>
</feature>
<dbReference type="PROSITE" id="PS50267">
    <property type="entry name" value="NA_NEUROTRAN_SYMP_3"/>
    <property type="match status" value="1"/>
</dbReference>
<feature type="transmembrane region" description="Helical" evidence="12">
    <location>
        <begin position="991"/>
        <end position="1013"/>
    </location>
</feature>
<protein>
    <recommendedName>
        <fullName evidence="10">Transporter</fullName>
    </recommendedName>
</protein>
<feature type="transmembrane region" description="Helical" evidence="12">
    <location>
        <begin position="777"/>
        <end position="798"/>
    </location>
</feature>
<dbReference type="GO" id="GO:0005886">
    <property type="term" value="C:plasma membrane"/>
    <property type="evidence" value="ECO:0007669"/>
    <property type="project" value="TreeGrafter"/>
</dbReference>
<evidence type="ECO:0000256" key="8">
    <source>
        <dbReference type="PIRSR" id="PIRSR600175-1"/>
    </source>
</evidence>
<feature type="binding site" evidence="8">
    <location>
        <position position="851"/>
    </location>
    <ligand>
        <name>Na(+)</name>
        <dbReference type="ChEBI" id="CHEBI:29101"/>
        <label>1</label>
    </ligand>
</feature>
<dbReference type="InterPro" id="IPR000175">
    <property type="entry name" value="Na/ntran_symport"/>
</dbReference>
<feature type="transmembrane region" description="Helical" evidence="12">
    <location>
        <begin position="666"/>
        <end position="685"/>
    </location>
</feature>
<reference evidence="13" key="2">
    <citation type="journal article" date="2022" name="Res Sq">
        <title>Comparative Genomics Reveals Insights into the Divergent Evolution of Astigmatic Mites and Household Pest Adaptations.</title>
        <authorList>
            <person name="Xiong Q."/>
            <person name="Wan A.T.-Y."/>
            <person name="Liu X.-Y."/>
            <person name="Fung C.S.-H."/>
            <person name="Xiao X."/>
            <person name="Malainual N."/>
            <person name="Hou J."/>
            <person name="Wang L."/>
            <person name="Wang M."/>
            <person name="Yang K."/>
            <person name="Cui Y."/>
            <person name="Leung E."/>
            <person name="Nong W."/>
            <person name="Shin S.-K."/>
            <person name="Au S."/>
            <person name="Jeong K.Y."/>
            <person name="Chew F.T."/>
            <person name="Hui J."/>
            <person name="Leung T.F."/>
            <person name="Tungtrongchitr A."/>
            <person name="Zhong N."/>
            <person name="Liu Z."/>
            <person name="Tsui S."/>
        </authorList>
    </citation>
    <scope>NUCLEOTIDE SEQUENCE</scope>
    <source>
        <strain evidence="13">Derf</strain>
        <tissue evidence="13">Whole organism</tissue>
    </source>
</reference>
<feature type="region of interest" description="Disordered" evidence="11">
    <location>
        <begin position="270"/>
        <end position="296"/>
    </location>
</feature>
<name>A0A922L399_DERFA</name>
<feature type="region of interest" description="Disordered" evidence="11">
    <location>
        <begin position="449"/>
        <end position="486"/>
    </location>
</feature>
<keyword evidence="5 10" id="KW-0769">Symport</keyword>
<dbReference type="PROSITE" id="PS00610">
    <property type="entry name" value="NA_NEUROTRAN_SYMP_1"/>
    <property type="match status" value="1"/>
</dbReference>
<feature type="binding site" evidence="8">
    <location>
        <position position="511"/>
    </location>
    <ligand>
        <name>Na(+)</name>
        <dbReference type="ChEBI" id="CHEBI:29101"/>
        <label>1</label>
    </ligand>
</feature>
<feature type="transmembrane region" description="Helical" evidence="12">
    <location>
        <begin position="740"/>
        <end position="765"/>
    </location>
</feature>
<comment type="subcellular location">
    <subcellularLocation>
        <location evidence="1">Membrane</location>
        <topology evidence="1">Multi-pass membrane protein</topology>
    </subcellularLocation>
</comment>
<dbReference type="CDD" id="cd11496">
    <property type="entry name" value="SLC6sbd-TauT-like"/>
    <property type="match status" value="1"/>
</dbReference>
<feature type="compositionally biased region" description="Low complexity" evidence="11">
    <location>
        <begin position="286"/>
        <end position="296"/>
    </location>
</feature>
<dbReference type="PANTHER" id="PTHR11616:SF309">
    <property type="entry name" value="TRANSPORTER"/>
    <property type="match status" value="1"/>
</dbReference>
<evidence type="ECO:0000256" key="11">
    <source>
        <dbReference type="SAM" id="MobiDB-lite"/>
    </source>
</evidence>
<feature type="compositionally biased region" description="Acidic residues" evidence="11">
    <location>
        <begin position="460"/>
        <end position="469"/>
    </location>
</feature>
<feature type="transmembrane region" description="Helical" evidence="12">
    <location>
        <begin position="878"/>
        <end position="903"/>
    </location>
</feature>
<keyword evidence="8" id="KW-0915">Sodium</keyword>
<dbReference type="GO" id="GO:0006865">
    <property type="term" value="P:amino acid transport"/>
    <property type="evidence" value="ECO:0007669"/>
    <property type="project" value="TreeGrafter"/>
</dbReference>
<dbReference type="Proteomes" id="UP000790347">
    <property type="component" value="Unassembled WGS sequence"/>
</dbReference>
<reference evidence="13" key="1">
    <citation type="submission" date="2013-05" db="EMBL/GenBank/DDBJ databases">
        <authorList>
            <person name="Yim A.K.Y."/>
            <person name="Chan T.F."/>
            <person name="Ji K.M."/>
            <person name="Liu X.Y."/>
            <person name="Zhou J.W."/>
            <person name="Li R.Q."/>
            <person name="Yang K.Y."/>
            <person name="Li J."/>
            <person name="Li M."/>
            <person name="Law P.T.W."/>
            <person name="Wu Y.L."/>
            <person name="Cai Z.L."/>
            <person name="Qin H."/>
            <person name="Bao Y."/>
            <person name="Leung R.K.K."/>
            <person name="Ng P.K.S."/>
            <person name="Zou J."/>
            <person name="Zhong X.J."/>
            <person name="Ran P.X."/>
            <person name="Zhong N.S."/>
            <person name="Liu Z.G."/>
            <person name="Tsui S.K.W."/>
        </authorList>
    </citation>
    <scope>NUCLEOTIDE SEQUENCE</scope>
    <source>
        <strain evidence="13">Derf</strain>
        <tissue evidence="13">Whole organism</tissue>
    </source>
</reference>
<feature type="compositionally biased region" description="Basic and acidic residues" evidence="11">
    <location>
        <begin position="94"/>
        <end position="115"/>
    </location>
</feature>
<feature type="compositionally biased region" description="Low complexity" evidence="11">
    <location>
        <begin position="449"/>
        <end position="459"/>
    </location>
</feature>
<feature type="disulfide bond" evidence="9">
    <location>
        <begin position="609"/>
        <end position="618"/>
    </location>
</feature>
<feature type="binding site" evidence="8">
    <location>
        <position position="506"/>
    </location>
    <ligand>
        <name>Na(+)</name>
        <dbReference type="ChEBI" id="CHEBI:29101"/>
        <label>1</label>
    </ligand>
</feature>
<keyword evidence="6 12" id="KW-1133">Transmembrane helix</keyword>
<evidence type="ECO:0000256" key="12">
    <source>
        <dbReference type="SAM" id="Phobius"/>
    </source>
</evidence>
<dbReference type="Pfam" id="PF00209">
    <property type="entry name" value="SNF"/>
    <property type="match status" value="1"/>
</dbReference>
<dbReference type="GO" id="GO:0035725">
    <property type="term" value="P:sodium ion transmembrane transport"/>
    <property type="evidence" value="ECO:0007669"/>
    <property type="project" value="TreeGrafter"/>
</dbReference>
<evidence type="ECO:0000256" key="3">
    <source>
        <dbReference type="ARBA" id="ARBA00022448"/>
    </source>
</evidence>
<keyword evidence="4 10" id="KW-0812">Transmembrane</keyword>
<evidence type="ECO:0000256" key="9">
    <source>
        <dbReference type="PIRSR" id="PIRSR600175-2"/>
    </source>
</evidence>
<dbReference type="SUPFAM" id="SSF161070">
    <property type="entry name" value="SNF-like"/>
    <property type="match status" value="1"/>
</dbReference>
<evidence type="ECO:0000256" key="2">
    <source>
        <dbReference type="ARBA" id="ARBA00006459"/>
    </source>
</evidence>
<feature type="transmembrane region" description="Helical" evidence="12">
    <location>
        <begin position="951"/>
        <end position="971"/>
    </location>
</feature>
<evidence type="ECO:0000256" key="7">
    <source>
        <dbReference type="ARBA" id="ARBA00023136"/>
    </source>
</evidence>
<keyword evidence="14" id="KW-1185">Reference proteome</keyword>
<sequence length="1090" mass="122373">MLNIKDIHHHHHHKNIAANLADNHGNIGSNTVIDNGSIINNKININNDDEYRDDQLLLIPTDSSTSSLSSSSMTSLSSSFVQISPMTDISTENNNHDDDKNMVKPGNDNHEQQRKNEMDADNRMFITTKPIMTFDCFSLTSQESFPNGHHIDNKNLIELLRKGTASIAPCLNDNNNTQGNGDDDNNNINDGHFMMMKNANHHENHDQQYYKKHWLNLNKQKHHVRTTTTPTTTTTTATTNIVTNVSNHHHVCDDDNMGNDFIQPIQTLIKNNNNNKPRPPPPPPSSSLSMPPQSTRPSFASIQLLKKDQIGFHQQSKPITIDSNSSFSHHYKIQQQSLDPVISVNNNNNPFDHCDPFICYYPQQQLLERQNQFNMIKNQRKIDDEKNIVKLDHPPIDPLDFLERYRQRNNLSDESPINKISTSSLSSDGRCPSESQSFTNSTIAIISPKKNKKSINNGDDAGDDDDDEQSSTNGGSSVTIDTDQSQMERGQWSGKLDFIFSCISYAVGLGNVWRFPYLCYENGGGAFLFPYLICIFVIGVPLFLMEVSLGQYFHAGGVSIWNQIPILKGVGFASMIMIGLCNTYYIVIIAWTLYYLFSSINVPLPWMTCDNEWNTISCWISTVSGSGSGNNGESIESPPGSVSPAQEFWTHKALNISGDMAEIGQVQWHLFGTLILAWILVYIVIYKGIHQSGKIIWVMAMFPYVILTILFGYGISLPGALDGISFYITPQWHMLKEAKIWVAAGTQLLFTYGIGIGTNIALGSYNPTNHNFYRDSLIACLLSSFTSLFSGFVIFSVLGHMAYTMNTNVADVARSGPGLAFIVYPEAVTRLPLPNLWAILFFGMLLVLGIDSQFCTVESFVTGIVDEWPHLLRPHRKLFTLFVVFVHLILGISMITSGGMYIFQLMDNFSASGITLIVVVLFELVAFGWIYGGKRIYQNMVEMLDFKPTRILYYIWCYISPACLLGILIFSIVDYKAPEYAGKPFPWYGELFGFCIASASIIFIPTYMIYYLFIKSDPNQSWAERLINGFRPIDEQTTDRSTSKAQMIDSNHSNSMANSIVVIKSDNITCSSSLPSERTMDNSSLYQNSV</sequence>
<dbReference type="InterPro" id="IPR037272">
    <property type="entry name" value="SNS_sf"/>
</dbReference>
<feature type="compositionally biased region" description="Polar residues" evidence="11">
    <location>
        <begin position="470"/>
        <end position="486"/>
    </location>
</feature>
<feature type="transmembrane region" description="Helical" evidence="12">
    <location>
        <begin position="527"/>
        <end position="549"/>
    </location>
</feature>
<keyword evidence="8" id="KW-0479">Metal-binding</keyword>
<feature type="binding site" evidence="8">
    <location>
        <position position="507"/>
    </location>
    <ligand>
        <name>Na(+)</name>
        <dbReference type="ChEBI" id="CHEBI:29101"/>
        <label>1</label>
    </ligand>
</feature>
<evidence type="ECO:0000256" key="1">
    <source>
        <dbReference type="ARBA" id="ARBA00004141"/>
    </source>
</evidence>
<dbReference type="PRINTS" id="PR00176">
    <property type="entry name" value="NANEUSMPORT"/>
</dbReference>
<dbReference type="AlphaFoldDB" id="A0A922L399"/>
<feature type="region of interest" description="Disordered" evidence="11">
    <location>
        <begin position="413"/>
        <end position="437"/>
    </location>
</feature>
<feature type="binding site" evidence="8">
    <location>
        <position position="852"/>
    </location>
    <ligand>
        <name>Na(+)</name>
        <dbReference type="ChEBI" id="CHEBI:29101"/>
        <label>1</label>
    </ligand>
</feature>
<dbReference type="EMBL" id="ASGP02000004">
    <property type="protein sequence ID" value="KAH9511746.1"/>
    <property type="molecule type" value="Genomic_DNA"/>
</dbReference>
<keyword evidence="9" id="KW-1015">Disulfide bond</keyword>
<dbReference type="NCBIfam" id="NF037979">
    <property type="entry name" value="Na_transp"/>
    <property type="match status" value="1"/>
</dbReference>
<evidence type="ECO:0000256" key="4">
    <source>
        <dbReference type="ARBA" id="ARBA00022692"/>
    </source>
</evidence>
<feature type="region of interest" description="Disordered" evidence="11">
    <location>
        <begin position="88"/>
        <end position="115"/>
    </location>
</feature>
<evidence type="ECO:0000313" key="13">
    <source>
        <dbReference type="EMBL" id="KAH9511746.1"/>
    </source>
</evidence>
<proteinExistence type="inferred from homology"/>
<feature type="transmembrane region" description="Helical" evidence="12">
    <location>
        <begin position="697"/>
        <end position="720"/>
    </location>
</feature>
<feature type="transmembrane region" description="Helical" evidence="12">
    <location>
        <begin position="570"/>
        <end position="597"/>
    </location>
</feature>
<keyword evidence="3 10" id="KW-0813">Transport</keyword>
<evidence type="ECO:0000313" key="14">
    <source>
        <dbReference type="Proteomes" id="UP000790347"/>
    </source>
</evidence>